<dbReference type="Gene3D" id="3.20.20.360">
    <property type="entry name" value="Malate synthase, domain 3"/>
    <property type="match status" value="2"/>
</dbReference>
<evidence type="ECO:0000259" key="13">
    <source>
        <dbReference type="Pfam" id="PF01274"/>
    </source>
</evidence>
<feature type="active site" description="Proton donor" evidence="10">
    <location>
        <position position="630"/>
    </location>
</feature>
<protein>
    <recommendedName>
        <fullName evidence="10 11">Malate synthase G</fullName>
        <ecNumber evidence="10 11">2.3.3.9</ecNumber>
    </recommendedName>
</protein>
<keyword evidence="7 10" id="KW-0460">Magnesium</keyword>
<feature type="domain" description="Malate synthase TIM barrel" evidence="13">
    <location>
        <begin position="337"/>
        <end position="573"/>
    </location>
</feature>
<dbReference type="InterPro" id="IPR011076">
    <property type="entry name" value="Malate_synth_sf"/>
</dbReference>
<comment type="pathway">
    <text evidence="10 12">Carbohydrate metabolism; glyoxylate cycle; (S)-malate from isocitrate: step 2/2.</text>
</comment>
<comment type="similarity">
    <text evidence="10 12">Belongs to the malate synthase family. GlcB subfamily.</text>
</comment>
<name>A0ABP7PKR4_9ACTN</name>
<evidence type="ECO:0000259" key="14">
    <source>
        <dbReference type="Pfam" id="PF20656"/>
    </source>
</evidence>
<dbReference type="InterPro" id="IPR006253">
    <property type="entry name" value="Malate_synthG"/>
</dbReference>
<evidence type="ECO:0000313" key="17">
    <source>
        <dbReference type="EMBL" id="GAA3967299.1"/>
    </source>
</evidence>
<feature type="binding site" evidence="10">
    <location>
        <position position="459"/>
    </location>
    <ligand>
        <name>Mg(2+)</name>
        <dbReference type="ChEBI" id="CHEBI:18420"/>
    </ligand>
</feature>
<dbReference type="EC" id="2.3.3.9" evidence="10 11"/>
<dbReference type="CDD" id="cd00728">
    <property type="entry name" value="malate_synt_G"/>
    <property type="match status" value="1"/>
</dbReference>
<keyword evidence="3 10" id="KW-0963">Cytoplasm</keyword>
<reference evidence="18" key="1">
    <citation type="journal article" date="2019" name="Int. J. Syst. Evol. Microbiol.">
        <title>The Global Catalogue of Microorganisms (GCM) 10K type strain sequencing project: providing services to taxonomists for standard genome sequencing and annotation.</title>
        <authorList>
            <consortium name="The Broad Institute Genomics Platform"/>
            <consortium name="The Broad Institute Genome Sequencing Center for Infectious Disease"/>
            <person name="Wu L."/>
            <person name="Ma J."/>
        </authorList>
    </citation>
    <scope>NUCLEOTIDE SEQUENCE [LARGE SCALE GENOMIC DNA]</scope>
    <source>
        <strain evidence="18">JCM 16923</strain>
    </source>
</reference>
<evidence type="ECO:0000256" key="2">
    <source>
        <dbReference type="ARBA" id="ARBA00022435"/>
    </source>
</evidence>
<evidence type="ECO:0000256" key="10">
    <source>
        <dbReference type="HAMAP-Rule" id="MF_00641"/>
    </source>
</evidence>
<feature type="binding site" evidence="10">
    <location>
        <position position="431"/>
    </location>
    <ligand>
        <name>glyoxylate</name>
        <dbReference type="ChEBI" id="CHEBI:36655"/>
    </ligand>
</feature>
<evidence type="ECO:0000256" key="5">
    <source>
        <dbReference type="ARBA" id="ARBA00022679"/>
    </source>
</evidence>
<dbReference type="InterPro" id="IPR046363">
    <property type="entry name" value="MS_N_TIM-barrel_dom"/>
</dbReference>
<evidence type="ECO:0000256" key="7">
    <source>
        <dbReference type="ARBA" id="ARBA00022842"/>
    </source>
</evidence>
<dbReference type="InterPro" id="IPR044856">
    <property type="entry name" value="Malate_synth_C_sf"/>
</dbReference>
<evidence type="ECO:0000256" key="8">
    <source>
        <dbReference type="ARBA" id="ARBA00023097"/>
    </source>
</evidence>
<evidence type="ECO:0000256" key="11">
    <source>
        <dbReference type="NCBIfam" id="TIGR01345"/>
    </source>
</evidence>
<dbReference type="HAMAP" id="MF_00641">
    <property type="entry name" value="Malate_synth_G"/>
    <property type="match status" value="1"/>
</dbReference>
<feature type="binding site" evidence="10">
    <location>
        <begin position="456"/>
        <end position="459"/>
    </location>
    <ligand>
        <name>glyoxylate</name>
        <dbReference type="ChEBI" id="CHEBI:36655"/>
    </ligand>
</feature>
<dbReference type="Pfam" id="PF20656">
    <property type="entry name" value="MS_N"/>
    <property type="match status" value="1"/>
</dbReference>
<dbReference type="InterPro" id="IPR048355">
    <property type="entry name" value="MS_C"/>
</dbReference>
<evidence type="ECO:0000256" key="4">
    <source>
        <dbReference type="ARBA" id="ARBA00022532"/>
    </source>
</evidence>
<keyword evidence="8 10" id="KW-0558">Oxidation</keyword>
<keyword evidence="6 10" id="KW-0479">Metal-binding</keyword>
<dbReference type="NCBIfam" id="TIGR01345">
    <property type="entry name" value="malate_syn_G"/>
    <property type="match status" value="1"/>
</dbReference>
<organism evidence="17 18">
    <name type="scientific">Gordonia caeni</name>
    <dbReference type="NCBI Taxonomy" id="1007097"/>
    <lineage>
        <taxon>Bacteria</taxon>
        <taxon>Bacillati</taxon>
        <taxon>Actinomycetota</taxon>
        <taxon>Actinomycetes</taxon>
        <taxon>Mycobacteriales</taxon>
        <taxon>Gordoniaceae</taxon>
        <taxon>Gordonia</taxon>
    </lineage>
</organism>
<dbReference type="Pfam" id="PF20659">
    <property type="entry name" value="MS_C"/>
    <property type="match status" value="1"/>
</dbReference>
<feature type="domain" description="Malate synthase C-terminal" evidence="16">
    <location>
        <begin position="591"/>
        <end position="691"/>
    </location>
</feature>
<comment type="catalytic activity">
    <reaction evidence="9 10 12">
        <text>glyoxylate + acetyl-CoA + H2O = (S)-malate + CoA + H(+)</text>
        <dbReference type="Rhea" id="RHEA:18181"/>
        <dbReference type="ChEBI" id="CHEBI:15377"/>
        <dbReference type="ChEBI" id="CHEBI:15378"/>
        <dbReference type="ChEBI" id="CHEBI:15589"/>
        <dbReference type="ChEBI" id="CHEBI:36655"/>
        <dbReference type="ChEBI" id="CHEBI:57287"/>
        <dbReference type="ChEBI" id="CHEBI:57288"/>
        <dbReference type="EC" id="2.3.3.9"/>
    </reaction>
</comment>
<feature type="domain" description="Malate synthase N-terminal" evidence="14">
    <location>
        <begin position="16"/>
        <end position="71"/>
    </location>
</feature>
<evidence type="ECO:0000256" key="1">
    <source>
        <dbReference type="ARBA" id="ARBA00001946"/>
    </source>
</evidence>
<dbReference type="Gene3D" id="1.20.1220.12">
    <property type="entry name" value="Malate synthase, domain III"/>
    <property type="match status" value="1"/>
</dbReference>
<dbReference type="InterPro" id="IPR048356">
    <property type="entry name" value="MS_N"/>
</dbReference>
<evidence type="ECO:0000256" key="3">
    <source>
        <dbReference type="ARBA" id="ARBA00022490"/>
    </source>
</evidence>
<comment type="cofactor">
    <cofactor evidence="1 10">
        <name>Mg(2+)</name>
        <dbReference type="ChEBI" id="CHEBI:18420"/>
    </cofactor>
</comment>
<dbReference type="PANTHER" id="PTHR42739:SF1">
    <property type="entry name" value="MALATE SYNTHASE G"/>
    <property type="match status" value="1"/>
</dbReference>
<dbReference type="NCBIfam" id="NF002825">
    <property type="entry name" value="PRK02999.1"/>
    <property type="match status" value="1"/>
</dbReference>
<comment type="subcellular location">
    <subcellularLocation>
        <location evidence="10 12">Cytoplasm</location>
    </subcellularLocation>
</comment>
<dbReference type="Pfam" id="PF01274">
    <property type="entry name" value="MS_TIM-barrel"/>
    <property type="match status" value="1"/>
</dbReference>
<gene>
    <name evidence="10" type="primary">glcB</name>
    <name evidence="17" type="ORF">GCM10022231_30420</name>
</gene>
<dbReference type="PANTHER" id="PTHR42739">
    <property type="entry name" value="MALATE SYNTHASE G"/>
    <property type="match status" value="1"/>
</dbReference>
<feature type="binding site" evidence="10">
    <location>
        <position position="117"/>
    </location>
    <ligand>
        <name>acetyl-CoA</name>
        <dbReference type="ChEBI" id="CHEBI:57288"/>
    </ligand>
</feature>
<sequence length="723" mass="78750">MTERVNVHGLQVAKVLYDFVNEQALPGTGTDPEAFWAGAAAVIGDLAPRNRELLAVRDDLQAQLDQWHRDHAGGFDQAEYIDFLKQIGYLVEPPADFEITTTGVDAEIAETAGPQLVVPVLNARFALNASNARWGSLYDALYGTDAIPETDGAEKGTSYNKVRGDKVIAFAKAFLDRAVPLEFGSHADATRYVIDGDKVTVVLGDDTETTTFADPKAFAGYTGDATAPSSILLRHNGLHIDILFDPQSPIGSTDPAGIKDVELESAVTTIMDFEDSVAAVDAEDKVLGYRNWLGLNKGDLSEEVTKGGKTFTRVLNPDRVYTGPKGDEVQVHGRSLLFVRNVGHLMTNPAILDADGDEVPEGILDALITSAIGVHGMSAQGLQNSRTGSIYIVKPKMHGPDEVAFTAELFGRVEDVLGLPRNTIKVGIMDEERRTTANLKAAINNASERVVFINTGFLDRTGDEIHTSMEAGPMVRKADMKQQTWIKAYEDWNVDIGLAAGLQHKAQIGKGMWAMPDLMADMLEQKIGHPKAGANTAWVPSPTAATLHAMHYHDVDVFERQDEIAKRDPAKIEDILTIPLAPSTDWSDEDKREELDNNCQSILGYVVRWIDQGVGCSKVPDIHDVALMEDRATLRISSQLLANWLRHGIVSEGDIVAALERMAPVVDRQNAGDPTYRPMAPDFADNIAFQAAKALILEGAAQPSGYTEPILHRARREYKAANA</sequence>
<proteinExistence type="inferred from homology"/>
<feature type="binding site" evidence="10">
    <location>
        <position position="540"/>
    </location>
    <ligand>
        <name>acetyl-CoA</name>
        <dbReference type="ChEBI" id="CHEBI:57288"/>
    </ligand>
</feature>
<keyword evidence="2 10" id="KW-0329">Glyoxylate bypass</keyword>
<feature type="binding site" evidence="10">
    <location>
        <position position="313"/>
    </location>
    <ligand>
        <name>acetyl-CoA</name>
        <dbReference type="ChEBI" id="CHEBI:57288"/>
    </ligand>
</feature>
<comment type="function">
    <text evidence="10">Involved in the glycolate utilization. Catalyzes the condensation and subsequent hydrolysis of acetyl-coenzyme A (acetyl-CoA) and glyoxylate to form malate and CoA.</text>
</comment>
<evidence type="ECO:0000313" key="18">
    <source>
        <dbReference type="Proteomes" id="UP001418444"/>
    </source>
</evidence>
<evidence type="ECO:0000256" key="12">
    <source>
        <dbReference type="RuleBase" id="RU003572"/>
    </source>
</evidence>
<comment type="caution">
    <text evidence="17">The sequence shown here is derived from an EMBL/GenBank/DDBJ whole genome shotgun (WGS) entry which is preliminary data.</text>
</comment>
<evidence type="ECO:0000259" key="16">
    <source>
        <dbReference type="Pfam" id="PF20659"/>
    </source>
</evidence>
<feature type="active site" description="Proton acceptor" evidence="10">
    <location>
        <position position="340"/>
    </location>
</feature>
<comment type="caution">
    <text evidence="10">Lacks conserved residue(s) required for the propagation of feature annotation.</text>
</comment>
<dbReference type="RefSeq" id="WP_344785286.1">
    <property type="nucleotide sequence ID" value="NZ_BAAAZW010000009.1"/>
</dbReference>
<dbReference type="Pfam" id="PF20658">
    <property type="entry name" value="MSG_insertion"/>
    <property type="match status" value="1"/>
</dbReference>
<evidence type="ECO:0000256" key="9">
    <source>
        <dbReference type="ARBA" id="ARBA00047918"/>
    </source>
</evidence>
<keyword evidence="18" id="KW-1185">Reference proteome</keyword>
<keyword evidence="5 10" id="KW-0808">Transferase</keyword>
<evidence type="ECO:0000256" key="6">
    <source>
        <dbReference type="ARBA" id="ARBA00022723"/>
    </source>
</evidence>
<dbReference type="InterPro" id="IPR048357">
    <property type="entry name" value="MSG_insertion"/>
</dbReference>
<dbReference type="EMBL" id="BAAAZW010000009">
    <property type="protein sequence ID" value="GAA3967299.1"/>
    <property type="molecule type" value="Genomic_DNA"/>
</dbReference>
<evidence type="ECO:0000259" key="15">
    <source>
        <dbReference type="Pfam" id="PF20658"/>
    </source>
</evidence>
<feature type="modified residue" description="Cysteine sulfenic acid (-SOH)" evidence="10">
    <location>
        <position position="616"/>
    </location>
</feature>
<keyword evidence="4 10" id="KW-0816">Tricarboxylic acid cycle</keyword>
<dbReference type="SUPFAM" id="SSF51645">
    <property type="entry name" value="Malate synthase G"/>
    <property type="match status" value="1"/>
</dbReference>
<feature type="binding site" evidence="10">
    <location>
        <position position="340"/>
    </location>
    <ligand>
        <name>glyoxylate</name>
        <dbReference type="ChEBI" id="CHEBI:36655"/>
    </ligand>
</feature>
<feature type="binding site" evidence="10">
    <location>
        <position position="431"/>
    </location>
    <ligand>
        <name>Mg(2+)</name>
        <dbReference type="ChEBI" id="CHEBI:18420"/>
    </ligand>
</feature>
<comment type="subunit">
    <text evidence="10">Monomer.</text>
</comment>
<feature type="binding site" evidence="10">
    <location>
        <position position="276"/>
    </location>
    <ligand>
        <name>acetyl-CoA</name>
        <dbReference type="ChEBI" id="CHEBI:57288"/>
    </ligand>
</feature>
<accession>A0ABP7PKR4</accession>
<dbReference type="Proteomes" id="UP001418444">
    <property type="component" value="Unassembled WGS sequence"/>
</dbReference>
<dbReference type="InterPro" id="IPR001465">
    <property type="entry name" value="Malate_synthase_TIM"/>
</dbReference>
<feature type="domain" description="Malate synthase G alpha-beta insertion" evidence="15">
    <location>
        <begin position="159"/>
        <end position="235"/>
    </location>
</feature>
<feature type="binding site" evidence="10">
    <location>
        <begin position="124"/>
        <end position="125"/>
    </location>
    <ligand>
        <name>acetyl-CoA</name>
        <dbReference type="ChEBI" id="CHEBI:57288"/>
    </ligand>
</feature>